<dbReference type="Gene3D" id="3.40.50.1820">
    <property type="entry name" value="alpha/beta hydrolase"/>
    <property type="match status" value="1"/>
</dbReference>
<proteinExistence type="predicted"/>
<dbReference type="AlphaFoldDB" id="B5HQP1"/>
<sequence length="313" mass="33631">MSEPSCTILSTTARGRGMAAIVIVHGIGKQYLGPHTVHASVSPALRDGVRLAGGPALDDEDIATAFYGHLFRPPGGGRVTKGEPLPDPRDPPDPYERDLLLAWWTEAARLEPERVPAPPDARPGKAPTPFTVQRALYALTRSRFLARAGDRFLLGVLRQVRRYLTEPDLRARIQEAVAAAVGPDTRVLVGHSLGSVIAYEALAAQPATPVPSLVTIGSPLGIPQLVFDRLTPPPAQGRGQWPAGVDHWTNLCDRRDVVALTKRLGPLFDAGERRIRDVLVDNGWQAHALEHHLTAAETGAAVTAGLAVPGERR</sequence>
<dbReference type="EMBL" id="CM000951">
    <property type="protein sequence ID" value="EDY55146.1"/>
    <property type="molecule type" value="Genomic_DNA"/>
</dbReference>
<dbReference type="InterPro" id="IPR029058">
    <property type="entry name" value="AB_hydrolase_fold"/>
</dbReference>
<dbReference type="SUPFAM" id="SSF53474">
    <property type="entry name" value="alpha/beta-Hydrolases"/>
    <property type="match status" value="1"/>
</dbReference>
<accession>B5HQP1</accession>
<dbReference type="HOGENOM" id="CLU_070813_2_1_11"/>
<dbReference type="Proteomes" id="UP000002785">
    <property type="component" value="Chromosome"/>
</dbReference>
<gene>
    <name evidence="2" type="ORF">SSEG_08732</name>
</gene>
<dbReference type="eggNOG" id="COG1075">
    <property type="taxonomic scope" value="Bacteria"/>
</dbReference>
<organism evidence="2 3">
    <name type="scientific">Streptomyces sviceus (strain ATCC 29083 / DSM 924 / JCM 4929 / NBRC 13980 / NCIMB 11184 / NRRL 5439 / UC 5370)</name>
    <dbReference type="NCBI Taxonomy" id="463191"/>
    <lineage>
        <taxon>Bacteria</taxon>
        <taxon>Bacillati</taxon>
        <taxon>Actinomycetota</taxon>
        <taxon>Actinomycetes</taxon>
        <taxon>Kitasatosporales</taxon>
        <taxon>Streptomycetaceae</taxon>
        <taxon>Streptomyces</taxon>
    </lineage>
</organism>
<feature type="region of interest" description="Disordered" evidence="1">
    <location>
        <begin position="74"/>
        <end position="93"/>
    </location>
</feature>
<feature type="compositionally biased region" description="Basic and acidic residues" evidence="1">
    <location>
        <begin position="80"/>
        <end position="93"/>
    </location>
</feature>
<keyword evidence="3" id="KW-1185">Reference proteome</keyword>
<evidence type="ECO:0000256" key="1">
    <source>
        <dbReference type="SAM" id="MobiDB-lite"/>
    </source>
</evidence>
<evidence type="ECO:0000313" key="2">
    <source>
        <dbReference type="EMBL" id="EDY55146.1"/>
    </source>
</evidence>
<protein>
    <submittedName>
        <fullName evidence="2">Uncharacterized protein</fullName>
    </submittedName>
</protein>
<evidence type="ECO:0000313" key="3">
    <source>
        <dbReference type="Proteomes" id="UP000002785"/>
    </source>
</evidence>
<name>B5HQP1_STRX2</name>
<reference evidence="2" key="1">
    <citation type="submission" date="2009-10" db="EMBL/GenBank/DDBJ databases">
        <title>The genome sequence of Streptomyces sviceus strain ATCC 29083.</title>
        <authorList>
            <consortium name="The Broad Institute Genome Sequencing Platform"/>
            <consortium name="Broad Institute Microbial Sequencing Center"/>
            <person name="Fischbach M."/>
            <person name="Godfrey P."/>
            <person name="Ward D."/>
            <person name="Young S."/>
            <person name="Zeng Q."/>
            <person name="Koehrsen M."/>
            <person name="Alvarado L."/>
            <person name="Berlin A.M."/>
            <person name="Bochicchio J."/>
            <person name="Borenstein D."/>
            <person name="Chapman S.B."/>
            <person name="Chen Z."/>
            <person name="Engels R."/>
            <person name="Freedman E."/>
            <person name="Gellesch M."/>
            <person name="Goldberg J."/>
            <person name="Griggs A."/>
            <person name="Gujja S."/>
            <person name="Heilman E.R."/>
            <person name="Heiman D.I."/>
            <person name="Hepburn T.A."/>
            <person name="Howarth C."/>
            <person name="Jen D."/>
            <person name="Larson L."/>
            <person name="Lewis B."/>
            <person name="Mehta T."/>
            <person name="Park D."/>
            <person name="Pearson M."/>
            <person name="Richards J."/>
            <person name="Roberts A."/>
            <person name="Saif S."/>
            <person name="Shea T.D."/>
            <person name="Shenoy N."/>
            <person name="Sisk P."/>
            <person name="Stolte C."/>
            <person name="Sykes S.N."/>
            <person name="Thomson T."/>
            <person name="Walk T."/>
            <person name="White J."/>
            <person name="Yandava C."/>
            <person name="Straight P."/>
            <person name="Clardy J."/>
            <person name="Hung D."/>
            <person name="Kolter R."/>
            <person name="Mekalanos J."/>
            <person name="Walker S."/>
            <person name="Walsh C.T."/>
            <person name="Wieland-Brown L.C."/>
            <person name="Haas B."/>
            <person name="Nusbaum C."/>
            <person name="Birren B."/>
        </authorList>
    </citation>
    <scope>NUCLEOTIDE SEQUENCE [LARGE SCALE GENOMIC DNA]</scope>
    <source>
        <strain evidence="2">ATCC 29083</strain>
    </source>
</reference>